<reference evidence="3 4" key="1">
    <citation type="submission" date="2016-05" db="EMBL/GenBank/DDBJ databases">
        <title>Diversity and Homogeneity among Thermoacidophilic Verrucomicrobia Methanotrophs Linked with Geographical Origin.</title>
        <authorList>
            <person name="Erikstad H.-A."/>
            <person name="Smestad N.B."/>
            <person name="Ceballos R.M."/>
            <person name="Birkeland N.-K."/>
        </authorList>
    </citation>
    <scope>NUCLEOTIDE SEQUENCE [LARGE SCALE GENOMIC DNA]</scope>
    <source>
        <strain evidence="3 4">Phi</strain>
    </source>
</reference>
<name>A0A4Y8PFH1_9BACT</name>
<protein>
    <recommendedName>
        <fullName evidence="5">Outer membrane protein beta-barrel domain-containing protein</fullName>
    </recommendedName>
</protein>
<feature type="compositionally biased region" description="Low complexity" evidence="1">
    <location>
        <begin position="34"/>
        <end position="49"/>
    </location>
</feature>
<sequence>MKRRKTLRYLVPAISLLAFGVTQPIWAGIEEGDNSVSSSNVSGDLSSSGGDKEMKEASKEMKEQKEVSKEEAFRPKEGLYAGLYGGAGYMDTNNYNSNFSSGLFGNGQMGGNWQWVGGVKVGYQWKGWELGDNLAGKGWYLMPAAEFDGFYIGNSQSGSGFTGFATSPTTIAASSTNTGMQLNMGIMTINGLLKLVTPWKFVPYIGMGVGGYYLSASNISQSVAGRGIVNGASTTDGGFVFTPIAGSEYYLTKELSVFVEFKFLYMNNPILNYGTALGNESMHFGQMLNYIGVLGAKYVFW</sequence>
<evidence type="ECO:0000256" key="1">
    <source>
        <dbReference type="SAM" id="MobiDB-lite"/>
    </source>
</evidence>
<dbReference type="OrthoDB" id="5653863at2"/>
<evidence type="ECO:0000313" key="3">
    <source>
        <dbReference type="EMBL" id="TFE70610.1"/>
    </source>
</evidence>
<dbReference type="AlphaFoldDB" id="A0A4Y8PFH1"/>
<feature type="signal peptide" evidence="2">
    <location>
        <begin position="1"/>
        <end position="27"/>
    </location>
</feature>
<feature type="compositionally biased region" description="Basic and acidic residues" evidence="1">
    <location>
        <begin position="50"/>
        <end position="71"/>
    </location>
</feature>
<keyword evidence="2" id="KW-0732">Signal</keyword>
<feature type="region of interest" description="Disordered" evidence="1">
    <location>
        <begin position="33"/>
        <end position="71"/>
    </location>
</feature>
<evidence type="ECO:0008006" key="5">
    <source>
        <dbReference type="Google" id="ProtNLM"/>
    </source>
</evidence>
<organism evidence="3 4">
    <name type="scientific">Methylacidiphilum caldifontis</name>
    <dbReference type="NCBI Taxonomy" id="2795386"/>
    <lineage>
        <taxon>Bacteria</taxon>
        <taxon>Pseudomonadati</taxon>
        <taxon>Verrucomicrobiota</taxon>
        <taxon>Methylacidiphilae</taxon>
        <taxon>Methylacidiphilales</taxon>
        <taxon>Methylacidiphilaceae</taxon>
        <taxon>Methylacidiphilum (ex Ratnadevi et al. 2023)</taxon>
    </lineage>
</organism>
<dbReference type="SUPFAM" id="SSF56925">
    <property type="entry name" value="OMPA-like"/>
    <property type="match status" value="1"/>
</dbReference>
<comment type="caution">
    <text evidence="3">The sequence shown here is derived from an EMBL/GenBank/DDBJ whole genome shotgun (WGS) entry which is preliminary data.</text>
</comment>
<proteinExistence type="predicted"/>
<dbReference type="InterPro" id="IPR011250">
    <property type="entry name" value="OMP/PagP_B-barrel"/>
</dbReference>
<gene>
    <name evidence="3" type="ORF">A7Q10_05910</name>
</gene>
<dbReference type="Gene3D" id="2.40.160.20">
    <property type="match status" value="1"/>
</dbReference>
<feature type="chain" id="PRO_5021354583" description="Outer membrane protein beta-barrel domain-containing protein" evidence="2">
    <location>
        <begin position="28"/>
        <end position="301"/>
    </location>
</feature>
<keyword evidence="4" id="KW-1185">Reference proteome</keyword>
<dbReference type="Proteomes" id="UP000297713">
    <property type="component" value="Unassembled WGS sequence"/>
</dbReference>
<accession>A0A4Y8PFH1</accession>
<dbReference type="EMBL" id="LXQC01000113">
    <property type="protein sequence ID" value="TFE70610.1"/>
    <property type="molecule type" value="Genomic_DNA"/>
</dbReference>
<evidence type="ECO:0000313" key="4">
    <source>
        <dbReference type="Proteomes" id="UP000297713"/>
    </source>
</evidence>
<evidence type="ECO:0000256" key="2">
    <source>
        <dbReference type="SAM" id="SignalP"/>
    </source>
</evidence>
<dbReference type="RefSeq" id="WP_134439559.1">
    <property type="nucleotide sequence ID" value="NZ_LXQC01000113.1"/>
</dbReference>